<dbReference type="OrthoDB" id="407617at2759"/>
<keyword evidence="1" id="KW-0812">Transmembrane</keyword>
<evidence type="ECO:0000313" key="2">
    <source>
        <dbReference type="EMBL" id="EEU37248.1"/>
    </source>
</evidence>
<evidence type="ECO:0000313" key="3">
    <source>
        <dbReference type="Proteomes" id="UP000005206"/>
    </source>
</evidence>
<dbReference type="Proteomes" id="UP000005206">
    <property type="component" value="Chromosome 3"/>
</dbReference>
<protein>
    <submittedName>
        <fullName evidence="2">Uncharacterized protein</fullName>
    </submittedName>
</protein>
<dbReference type="InParanoid" id="C7ZFI2"/>
<feature type="transmembrane region" description="Helical" evidence="1">
    <location>
        <begin position="159"/>
        <end position="178"/>
    </location>
</feature>
<dbReference type="EMBL" id="GG698923">
    <property type="protein sequence ID" value="EEU37248.1"/>
    <property type="molecule type" value="Genomic_DNA"/>
</dbReference>
<dbReference type="KEGG" id="nhe:NECHADRAFT_78333"/>
<reference evidence="2 3" key="1">
    <citation type="journal article" date="2009" name="PLoS Genet.">
        <title>The genome of Nectria haematococca: contribution of supernumerary chromosomes to gene expansion.</title>
        <authorList>
            <person name="Coleman J.J."/>
            <person name="Rounsley S.D."/>
            <person name="Rodriguez-Carres M."/>
            <person name="Kuo A."/>
            <person name="Wasmann C.C."/>
            <person name="Grimwood J."/>
            <person name="Schmutz J."/>
            <person name="Taga M."/>
            <person name="White G.J."/>
            <person name="Zhou S."/>
            <person name="Schwartz D.C."/>
            <person name="Freitag M."/>
            <person name="Ma L.J."/>
            <person name="Danchin E.G."/>
            <person name="Henrissat B."/>
            <person name="Coutinho P.M."/>
            <person name="Nelson D.R."/>
            <person name="Straney D."/>
            <person name="Napoli C.A."/>
            <person name="Barker B.M."/>
            <person name="Gribskov M."/>
            <person name="Rep M."/>
            <person name="Kroken S."/>
            <person name="Molnar I."/>
            <person name="Rensing C."/>
            <person name="Kennell J.C."/>
            <person name="Zamora J."/>
            <person name="Farman M.L."/>
            <person name="Selker E.U."/>
            <person name="Salamov A."/>
            <person name="Shapiro H."/>
            <person name="Pangilinan J."/>
            <person name="Lindquist E."/>
            <person name="Lamers C."/>
            <person name="Grigoriev I.V."/>
            <person name="Geiser D.M."/>
            <person name="Covert S.F."/>
            <person name="Temporini E."/>
            <person name="Vanetten H.D."/>
        </authorList>
    </citation>
    <scope>NUCLEOTIDE SEQUENCE [LARGE SCALE GENOMIC DNA]</scope>
    <source>
        <strain evidence="3">ATCC MYA-4622 / CBS 123669 / FGSC 9596 / NRRL 45880 / 77-13-4</strain>
    </source>
</reference>
<accession>C7ZFI2</accession>
<dbReference type="HOGENOM" id="CLU_1277923_0_0_1"/>
<proteinExistence type="predicted"/>
<gene>
    <name evidence="2" type="ORF">NECHADRAFT_78333</name>
</gene>
<evidence type="ECO:0000256" key="1">
    <source>
        <dbReference type="SAM" id="Phobius"/>
    </source>
</evidence>
<sequence>MYLSWAFAGIPLGVYNVVQELKVSLQAQPHILIFLSLTTWYQCPVQVLQRQMDTRQDSACLPSYYVNHQRRRDSPVLCSTTREGEGYRMARGVDGGSYSSSTGILGFEILLGDLKTKIRHRISFLFVSIDAGGDAVSILALVFSARIDILGLTIYSAEAAPWTGIGILGIHFRFRGWLLGKMCRRRKRGVIAKSALLCDYMELGVGGLARTKFDGI</sequence>
<keyword evidence="1" id="KW-0472">Membrane</keyword>
<dbReference type="GeneID" id="9665148"/>
<organism evidence="2 3">
    <name type="scientific">Fusarium vanettenii (strain ATCC MYA-4622 / CBS 123669 / FGSC 9596 / NRRL 45880 / 77-13-4)</name>
    <name type="common">Fusarium solani subsp. pisi</name>
    <dbReference type="NCBI Taxonomy" id="660122"/>
    <lineage>
        <taxon>Eukaryota</taxon>
        <taxon>Fungi</taxon>
        <taxon>Dikarya</taxon>
        <taxon>Ascomycota</taxon>
        <taxon>Pezizomycotina</taxon>
        <taxon>Sordariomycetes</taxon>
        <taxon>Hypocreomycetidae</taxon>
        <taxon>Hypocreales</taxon>
        <taxon>Nectriaceae</taxon>
        <taxon>Fusarium</taxon>
        <taxon>Fusarium solani species complex</taxon>
        <taxon>Fusarium vanettenii</taxon>
    </lineage>
</organism>
<name>C7ZFI2_FUSV7</name>
<feature type="transmembrane region" description="Helical" evidence="1">
    <location>
        <begin position="124"/>
        <end position="147"/>
    </location>
</feature>
<dbReference type="RefSeq" id="XP_003042961.1">
    <property type="nucleotide sequence ID" value="XM_003042915.1"/>
</dbReference>
<dbReference type="AlphaFoldDB" id="C7ZFI2"/>
<dbReference type="VEuPathDB" id="FungiDB:NECHADRAFT_78333"/>
<keyword evidence="3" id="KW-1185">Reference proteome</keyword>
<keyword evidence="1" id="KW-1133">Transmembrane helix</keyword>